<dbReference type="EMBL" id="CP051180">
    <property type="protein sequence ID" value="QIZ78774.1"/>
    <property type="molecule type" value="Genomic_DNA"/>
</dbReference>
<dbReference type="Proteomes" id="UP000501602">
    <property type="component" value="Chromosome"/>
</dbReference>
<proteinExistence type="inferred from homology"/>
<dbReference type="KEGG" id="fes:HER31_01330"/>
<dbReference type="InterPro" id="IPR036390">
    <property type="entry name" value="WH_DNA-bd_sf"/>
</dbReference>
<dbReference type="Pfam" id="PF03466">
    <property type="entry name" value="LysR_substrate"/>
    <property type="match status" value="1"/>
</dbReference>
<dbReference type="CDD" id="cd08417">
    <property type="entry name" value="PBP2_Nitroaromatics_like"/>
    <property type="match status" value="1"/>
</dbReference>
<gene>
    <name evidence="6" type="ORF">HER31_01330</name>
</gene>
<keyword evidence="3" id="KW-0238">DNA-binding</keyword>
<dbReference type="AlphaFoldDB" id="A0A6H1UIA9"/>
<evidence type="ECO:0000256" key="2">
    <source>
        <dbReference type="ARBA" id="ARBA00023015"/>
    </source>
</evidence>
<evidence type="ECO:0000256" key="1">
    <source>
        <dbReference type="ARBA" id="ARBA00009437"/>
    </source>
</evidence>
<dbReference type="InterPro" id="IPR000847">
    <property type="entry name" value="LysR_HTH_N"/>
</dbReference>
<dbReference type="InterPro" id="IPR050389">
    <property type="entry name" value="LysR-type_TF"/>
</dbReference>
<dbReference type="PROSITE" id="PS50931">
    <property type="entry name" value="HTH_LYSR"/>
    <property type="match status" value="1"/>
</dbReference>
<dbReference type="GO" id="GO:0003700">
    <property type="term" value="F:DNA-binding transcription factor activity"/>
    <property type="evidence" value="ECO:0007669"/>
    <property type="project" value="InterPro"/>
</dbReference>
<dbReference type="InterPro" id="IPR037402">
    <property type="entry name" value="YidZ_PBP2"/>
</dbReference>
<sequence>MLVLLEERSVSAAAARLHLSQSAVSKQLSKLRQQLAPRLDDPLFVRAGQGLAPTAKALSLEEPLRQWLQLSNSMLQPQQFDPKTDERSFTLTMAETAFHTLLPLMPKLNQLAPNMKLRIAPQTLAQFELLQQGKADLLIVPRDTDPRAPYPWQVKHLPSYLSSQQLYRDNHVVLMRQQHPLRHCWDMDAFLQTSHITISVEGNERWFMDDVLSAIDTERHVGARVPDFHSAALMAQHSDMIFVCASQFAHNLAPRFNLTTLPVPLHLGEISFNMLWAPMLDNDPAHSWLRQFFIDETKSLFPPNAYCPIP</sequence>
<feature type="domain" description="HTH lysR-type" evidence="5">
    <location>
        <begin position="1"/>
        <end position="54"/>
    </location>
</feature>
<protein>
    <submittedName>
        <fullName evidence="6">LysR family transcriptional regulator</fullName>
    </submittedName>
</protein>
<dbReference type="Gene3D" id="3.40.190.10">
    <property type="entry name" value="Periplasmic binding protein-like II"/>
    <property type="match status" value="2"/>
</dbReference>
<dbReference type="GO" id="GO:0003677">
    <property type="term" value="F:DNA binding"/>
    <property type="evidence" value="ECO:0007669"/>
    <property type="project" value="UniProtKB-KW"/>
</dbReference>
<evidence type="ECO:0000313" key="6">
    <source>
        <dbReference type="EMBL" id="QIZ78774.1"/>
    </source>
</evidence>
<dbReference type="Gene3D" id="1.10.10.10">
    <property type="entry name" value="Winged helix-like DNA-binding domain superfamily/Winged helix DNA-binding domain"/>
    <property type="match status" value="1"/>
</dbReference>
<comment type="similarity">
    <text evidence="1">Belongs to the LysR transcriptional regulatory family.</text>
</comment>
<evidence type="ECO:0000313" key="7">
    <source>
        <dbReference type="Proteomes" id="UP000501602"/>
    </source>
</evidence>
<keyword evidence="2" id="KW-0805">Transcription regulation</keyword>
<dbReference type="SUPFAM" id="SSF53850">
    <property type="entry name" value="Periplasmic binding protein-like II"/>
    <property type="match status" value="1"/>
</dbReference>
<keyword evidence="7" id="KW-1185">Reference proteome</keyword>
<dbReference type="InterPro" id="IPR005119">
    <property type="entry name" value="LysR_subst-bd"/>
</dbReference>
<dbReference type="SUPFAM" id="SSF46785">
    <property type="entry name" value="Winged helix' DNA-binding domain"/>
    <property type="match status" value="1"/>
</dbReference>
<accession>A0A6H1UIA9</accession>
<dbReference type="PANTHER" id="PTHR30118">
    <property type="entry name" value="HTH-TYPE TRANSCRIPTIONAL REGULATOR LEUO-RELATED"/>
    <property type="match status" value="1"/>
</dbReference>
<keyword evidence="4" id="KW-0804">Transcription</keyword>
<dbReference type="Pfam" id="PF00126">
    <property type="entry name" value="HTH_1"/>
    <property type="match status" value="1"/>
</dbReference>
<evidence type="ECO:0000256" key="3">
    <source>
        <dbReference type="ARBA" id="ARBA00023125"/>
    </source>
</evidence>
<name>A0A6H1UIA9_9GAMM</name>
<evidence type="ECO:0000259" key="5">
    <source>
        <dbReference type="PROSITE" id="PS50931"/>
    </source>
</evidence>
<dbReference type="PANTHER" id="PTHR30118:SF15">
    <property type="entry name" value="TRANSCRIPTIONAL REGULATORY PROTEIN"/>
    <property type="match status" value="1"/>
</dbReference>
<evidence type="ECO:0000256" key="4">
    <source>
        <dbReference type="ARBA" id="ARBA00023163"/>
    </source>
</evidence>
<dbReference type="InterPro" id="IPR036388">
    <property type="entry name" value="WH-like_DNA-bd_sf"/>
</dbReference>
<reference evidence="6 7" key="1">
    <citation type="submission" date="2020-04" db="EMBL/GenBank/DDBJ databases">
        <title>Ferrimonas sp. S7 isolated from sea water.</title>
        <authorList>
            <person name="Bae S.S."/>
            <person name="Baek K."/>
        </authorList>
    </citation>
    <scope>NUCLEOTIDE SEQUENCE [LARGE SCALE GENOMIC DNA]</scope>
    <source>
        <strain evidence="6 7">S7</strain>
    </source>
</reference>
<organism evidence="6 7">
    <name type="scientific">Ferrimonas lipolytica</name>
    <dbReference type="NCBI Taxonomy" id="2724191"/>
    <lineage>
        <taxon>Bacteria</taxon>
        <taxon>Pseudomonadati</taxon>
        <taxon>Pseudomonadota</taxon>
        <taxon>Gammaproteobacteria</taxon>
        <taxon>Alteromonadales</taxon>
        <taxon>Ferrimonadaceae</taxon>
        <taxon>Ferrimonas</taxon>
    </lineage>
</organism>